<gene>
    <name evidence="1" type="ORF">HRJ53_10730</name>
</gene>
<name>A0A7V8NQE8_9BACT</name>
<dbReference type="AlphaFoldDB" id="A0A7V8NQE8"/>
<sequence length="101" mass="11277">MDQQQPAQGQVQIKADEKELQGQYSNLVMIHHNLEEFTLNFIYIFPNGTQGKLLSSAIVSPGHAKRIWRALGENLNRYEAQFGPIKEAPEGGPTPNVGFVQ</sequence>
<dbReference type="EMBL" id="JACDQQ010001038">
    <property type="protein sequence ID" value="MBA0085461.1"/>
    <property type="molecule type" value="Genomic_DNA"/>
</dbReference>
<protein>
    <submittedName>
        <fullName evidence="1">DUF3467 domain-containing protein</fullName>
    </submittedName>
</protein>
<organism evidence="1 2">
    <name type="scientific">Candidatus Acidiferrum panamense</name>
    <dbReference type="NCBI Taxonomy" id="2741543"/>
    <lineage>
        <taxon>Bacteria</taxon>
        <taxon>Pseudomonadati</taxon>
        <taxon>Acidobacteriota</taxon>
        <taxon>Terriglobia</taxon>
        <taxon>Candidatus Acidiferrales</taxon>
        <taxon>Candidatus Acidiferrum</taxon>
    </lineage>
</organism>
<dbReference type="Pfam" id="PF11950">
    <property type="entry name" value="DUF3467"/>
    <property type="match status" value="1"/>
</dbReference>
<reference evidence="1" key="1">
    <citation type="submission" date="2020-06" db="EMBL/GenBank/DDBJ databases">
        <title>Legume-microbial interactions unlock mineral nutrients during tropical forest succession.</title>
        <authorList>
            <person name="Epihov D.Z."/>
        </authorList>
    </citation>
    <scope>NUCLEOTIDE SEQUENCE [LARGE SCALE GENOMIC DNA]</scope>
    <source>
        <strain evidence="1">Pan2503</strain>
    </source>
</reference>
<evidence type="ECO:0000313" key="1">
    <source>
        <dbReference type="EMBL" id="MBA0085461.1"/>
    </source>
</evidence>
<evidence type="ECO:0000313" key="2">
    <source>
        <dbReference type="Proteomes" id="UP000567293"/>
    </source>
</evidence>
<dbReference type="InterPro" id="IPR021857">
    <property type="entry name" value="DUF3467"/>
</dbReference>
<accession>A0A7V8NQE8</accession>
<keyword evidence="2" id="KW-1185">Reference proteome</keyword>
<comment type="caution">
    <text evidence="1">The sequence shown here is derived from an EMBL/GenBank/DDBJ whole genome shotgun (WGS) entry which is preliminary data.</text>
</comment>
<proteinExistence type="predicted"/>
<dbReference type="Proteomes" id="UP000567293">
    <property type="component" value="Unassembled WGS sequence"/>
</dbReference>